<dbReference type="NCBIfam" id="TIGR01639">
    <property type="entry name" value="P_fal_TIGR01639"/>
    <property type="match status" value="1"/>
</dbReference>
<comment type="caution">
    <text evidence="3">The sequence shown here is derived from an EMBL/GenBank/DDBJ whole genome shotgun (WGS) entry which is preliminary data.</text>
</comment>
<keyword evidence="1" id="KW-0472">Membrane</keyword>
<feature type="transmembrane region" description="Helical" evidence="1">
    <location>
        <begin position="12"/>
        <end position="34"/>
    </location>
</feature>
<keyword evidence="1" id="KW-1133">Transmembrane helix</keyword>
<dbReference type="InterPro" id="IPR044885">
    <property type="entry name" value="PRESA_N_sf"/>
</dbReference>
<reference evidence="3 4" key="1">
    <citation type="journal article" date="2016" name="Nat. Commun.">
        <title>Genomes of cryptic chimpanzee Plasmodium species reveal key evolutionary events leading to human malaria.</title>
        <authorList>
            <person name="Sundararaman S.A."/>
            <person name="Plenderleith L.J."/>
            <person name="Liu W."/>
            <person name="Loy D.E."/>
            <person name="Learn G.H."/>
            <person name="Li Y."/>
            <person name="Shaw K.S."/>
            <person name="Ayouba A."/>
            <person name="Peeters M."/>
            <person name="Speede S."/>
            <person name="Shaw G.M."/>
            <person name="Bushman F.D."/>
            <person name="Brisson D."/>
            <person name="Rayner J.C."/>
            <person name="Sharp P.M."/>
            <person name="Hahn B.H."/>
        </authorList>
    </citation>
    <scope>NUCLEOTIDE SEQUENCE [LARGE SCALE GENOMIC DNA]</scope>
    <source>
        <strain evidence="3 4">SY75</strain>
    </source>
</reference>
<dbReference type="KEGG" id="pgab:PGSY75_1477700"/>
<protein>
    <submittedName>
        <fullName evidence="3">Exported protein (PHISTa)</fullName>
    </submittedName>
</protein>
<dbReference type="AlphaFoldDB" id="A0A151LBN1"/>
<dbReference type="VEuPathDB" id="PlasmoDB:PGSY75_1477700"/>
<dbReference type="Pfam" id="PF09687">
    <property type="entry name" value="PRESAN"/>
    <property type="match status" value="1"/>
</dbReference>
<evidence type="ECO:0000313" key="4">
    <source>
        <dbReference type="Proteomes" id="UP000076004"/>
    </source>
</evidence>
<accession>A0A151LBN1</accession>
<dbReference type="Gene3D" id="6.10.280.180">
    <property type="entry name" value="Plasmodium RESA, N-terminal helical domain"/>
    <property type="match status" value="1"/>
</dbReference>
<evidence type="ECO:0000259" key="2">
    <source>
        <dbReference type="Pfam" id="PF09687"/>
    </source>
</evidence>
<name>A0A151LBN1_9APIC</name>
<proteinExistence type="predicted"/>
<evidence type="ECO:0000256" key="1">
    <source>
        <dbReference type="SAM" id="Phobius"/>
    </source>
</evidence>
<dbReference type="VEuPathDB" id="PlasmoDB:PGABG01_0800600"/>
<dbReference type="InterPro" id="IPR019111">
    <property type="entry name" value="PRESA_N"/>
</dbReference>
<organism evidence="3 4">
    <name type="scientific">Plasmodium gaboni</name>
    <dbReference type="NCBI Taxonomy" id="647221"/>
    <lineage>
        <taxon>Eukaryota</taxon>
        <taxon>Sar</taxon>
        <taxon>Alveolata</taxon>
        <taxon>Apicomplexa</taxon>
        <taxon>Aconoidasida</taxon>
        <taxon>Haemosporida</taxon>
        <taxon>Plasmodiidae</taxon>
        <taxon>Plasmodium</taxon>
        <taxon>Plasmodium (Laverania)</taxon>
    </lineage>
</organism>
<dbReference type="EMBL" id="LVLB01000015">
    <property type="protein sequence ID" value="KYN96351.1"/>
    <property type="molecule type" value="Genomic_DNA"/>
</dbReference>
<dbReference type="Proteomes" id="UP000076004">
    <property type="component" value="Unassembled WGS sequence"/>
</dbReference>
<gene>
    <name evidence="3" type="ORF">PGSY75_1477700</name>
</gene>
<dbReference type="GeneID" id="29779046"/>
<keyword evidence="1" id="KW-0812">Transmembrane</keyword>
<evidence type="ECO:0000313" key="3">
    <source>
        <dbReference type="EMBL" id="KYN96351.1"/>
    </source>
</evidence>
<dbReference type="InterPro" id="IPR006526">
    <property type="entry name" value="Export_prot_PHISTa/b/c"/>
</dbReference>
<feature type="domain" description="Plasmodium RESA N-terminal" evidence="2">
    <location>
        <begin position="134"/>
        <end position="265"/>
    </location>
</feature>
<dbReference type="RefSeq" id="XP_018639817.1">
    <property type="nucleotide sequence ID" value="XM_018788445.1"/>
</dbReference>
<sequence length="285" mass="33759">MDEESEFFPCVAKYILLCIVGIICAELSVLHVMYTRLYNGSSFNNESLNNALPNAVCTNTKGRRMWYNYEDSDDEVNNSNDYHSINNIYSNNNDELLYCVDLVLSRIWHNLRDCSNREYYGKGYVVDYHDLSRNLKKEELQDVLKTLKEGTTRNDLISIWNHVVRINRSGVDDIISSILLYIDNVMNKYADCELDFEEVLKALKINERTLKLFKSNIIKQISSNDFKYNNEFYTLLINEIRIEDIKSLIDSYMKFADNKKKKIYDQFIKDFNEMFKKYIEKKKKN</sequence>